<dbReference type="InterPro" id="IPR053168">
    <property type="entry name" value="Glutamic_endopeptidase"/>
</dbReference>
<dbReference type="FunFam" id="3.90.1320.10:FF:000001">
    <property type="entry name" value="Putative carboxyl-terminal proteinase"/>
    <property type="match status" value="1"/>
</dbReference>
<dbReference type="Pfam" id="PF03080">
    <property type="entry name" value="Neprosin"/>
    <property type="match status" value="1"/>
</dbReference>
<dbReference type="InterPro" id="IPR025521">
    <property type="entry name" value="Neprosin_propep"/>
</dbReference>
<dbReference type="AlphaFoldDB" id="A0A0K9NRC8"/>
<sequence length="410" mass="46572">MGVTPIFFLRLVSVLGLALMLSSRLTVEATARTHRFSVNNHLKRLNKPPMKTIQSPDGDLIDCVHVLHQPAFDHPFLKNHTVQTIPEYHPDGRRLFDASKTKSKPNSQMWHSNGRCPENSVPIRRTKREDIFRATSVKKFGKKKHIRRPTSTSPDMINENGHQHAIAYVEGDKYYGAKATINVWKPKIQQSNEFSLSQIWILGGSFGQDLNSIEGGWQVSPDLYGDNNTRLFTYWTSDAYQATGCYNLLCSGFVQINSDIAMGASISPISGYRGSQYDISILIWKDPKEGHWWMQYGNDYVLGYWPSFLFSYLTDSASMVEWGGEVVNSEVDGQHTTTQMGSGHFPSEGFGKASYFRNVQIVDRFNNLKPPKRISTFTEQSRCYDVKHYSNADWGTYFYYGGPGKNPNCQ</sequence>
<dbReference type="OMA" id="CIPISKQ"/>
<dbReference type="PANTHER" id="PTHR31589">
    <property type="entry name" value="PROTEIN, PUTATIVE (DUF239)-RELATED-RELATED"/>
    <property type="match status" value="1"/>
</dbReference>
<dbReference type="Pfam" id="PF14365">
    <property type="entry name" value="Neprosin_AP"/>
    <property type="match status" value="1"/>
</dbReference>
<organism evidence="4 5">
    <name type="scientific">Zostera marina</name>
    <name type="common">Eelgrass</name>
    <dbReference type="NCBI Taxonomy" id="29655"/>
    <lineage>
        <taxon>Eukaryota</taxon>
        <taxon>Viridiplantae</taxon>
        <taxon>Streptophyta</taxon>
        <taxon>Embryophyta</taxon>
        <taxon>Tracheophyta</taxon>
        <taxon>Spermatophyta</taxon>
        <taxon>Magnoliopsida</taxon>
        <taxon>Liliopsida</taxon>
        <taxon>Zosteraceae</taxon>
        <taxon>Zostera</taxon>
    </lineage>
</organism>
<feature type="domain" description="Neprosin PEP catalytic" evidence="3">
    <location>
        <begin position="156"/>
        <end position="410"/>
    </location>
</feature>
<evidence type="ECO:0000313" key="5">
    <source>
        <dbReference type="Proteomes" id="UP000036987"/>
    </source>
</evidence>
<feature type="chain" id="PRO_5005527118" description="Neprosin PEP catalytic domain-containing protein" evidence="2">
    <location>
        <begin position="30"/>
        <end position="410"/>
    </location>
</feature>
<keyword evidence="2" id="KW-0732">Signal</keyword>
<feature type="signal peptide" evidence="2">
    <location>
        <begin position="1"/>
        <end position="29"/>
    </location>
</feature>
<gene>
    <name evidence="4" type="ORF">ZOSMA_6G00730</name>
</gene>
<dbReference type="InterPro" id="IPR004314">
    <property type="entry name" value="Neprosin"/>
</dbReference>
<evidence type="ECO:0000256" key="2">
    <source>
        <dbReference type="SAM" id="SignalP"/>
    </source>
</evidence>
<dbReference type="OrthoDB" id="1858978at2759"/>
<reference evidence="5" key="1">
    <citation type="journal article" date="2016" name="Nature">
        <title>The genome of the seagrass Zostera marina reveals angiosperm adaptation to the sea.</title>
        <authorList>
            <person name="Olsen J.L."/>
            <person name="Rouze P."/>
            <person name="Verhelst B."/>
            <person name="Lin Y.-C."/>
            <person name="Bayer T."/>
            <person name="Collen J."/>
            <person name="Dattolo E."/>
            <person name="De Paoli E."/>
            <person name="Dittami S."/>
            <person name="Maumus F."/>
            <person name="Michel G."/>
            <person name="Kersting A."/>
            <person name="Lauritano C."/>
            <person name="Lohaus R."/>
            <person name="Toepel M."/>
            <person name="Tonon T."/>
            <person name="Vanneste K."/>
            <person name="Amirebrahimi M."/>
            <person name="Brakel J."/>
            <person name="Bostroem C."/>
            <person name="Chovatia M."/>
            <person name="Grimwood J."/>
            <person name="Jenkins J.W."/>
            <person name="Jueterbock A."/>
            <person name="Mraz A."/>
            <person name="Stam W.T."/>
            <person name="Tice H."/>
            <person name="Bornberg-Bauer E."/>
            <person name="Green P.J."/>
            <person name="Pearson G.A."/>
            <person name="Procaccini G."/>
            <person name="Duarte C.M."/>
            <person name="Schmutz J."/>
            <person name="Reusch T.B.H."/>
            <person name="Van de Peer Y."/>
        </authorList>
    </citation>
    <scope>NUCLEOTIDE SEQUENCE [LARGE SCALE GENOMIC DNA]</scope>
    <source>
        <strain evidence="5">cv. Finnish</strain>
    </source>
</reference>
<evidence type="ECO:0000313" key="4">
    <source>
        <dbReference type="EMBL" id="KMZ59143.1"/>
    </source>
</evidence>
<evidence type="ECO:0000256" key="1">
    <source>
        <dbReference type="SAM" id="MobiDB-lite"/>
    </source>
</evidence>
<accession>A0A0K9NRC8</accession>
<dbReference type="EMBL" id="LFYR01001803">
    <property type="protein sequence ID" value="KMZ59143.1"/>
    <property type="molecule type" value="Genomic_DNA"/>
</dbReference>
<evidence type="ECO:0000259" key="3">
    <source>
        <dbReference type="PROSITE" id="PS52045"/>
    </source>
</evidence>
<dbReference type="Gene3D" id="3.90.1320.10">
    <property type="entry name" value="Outer-capsid protein sigma 3, large lobe"/>
    <property type="match status" value="1"/>
</dbReference>
<dbReference type="Proteomes" id="UP000036987">
    <property type="component" value="Unassembled WGS sequence"/>
</dbReference>
<dbReference type="PANTHER" id="PTHR31589:SF24">
    <property type="entry name" value="OS07G0205500 PROTEIN"/>
    <property type="match status" value="1"/>
</dbReference>
<name>A0A0K9NRC8_ZOSMR</name>
<dbReference type="STRING" id="29655.A0A0K9NRC8"/>
<keyword evidence="5" id="KW-1185">Reference proteome</keyword>
<proteinExistence type="predicted"/>
<dbReference type="PROSITE" id="PS52045">
    <property type="entry name" value="NEPROSIN_PEP_CD"/>
    <property type="match status" value="1"/>
</dbReference>
<comment type="caution">
    <text evidence="4">The sequence shown here is derived from an EMBL/GenBank/DDBJ whole genome shotgun (WGS) entry which is preliminary data.</text>
</comment>
<feature type="region of interest" description="Disordered" evidence="1">
    <location>
        <begin position="100"/>
        <end position="120"/>
    </location>
</feature>
<protein>
    <recommendedName>
        <fullName evidence="3">Neprosin PEP catalytic domain-containing protein</fullName>
    </recommendedName>
</protein>